<dbReference type="InterPro" id="IPR037386">
    <property type="entry name" value="CCDC40"/>
</dbReference>
<evidence type="ECO:0000256" key="1">
    <source>
        <dbReference type="SAM" id="Coils"/>
    </source>
</evidence>
<evidence type="ECO:0000313" key="2">
    <source>
        <dbReference type="EMBL" id="KXZ48987.1"/>
    </source>
</evidence>
<dbReference type="Proteomes" id="UP000075714">
    <property type="component" value="Unassembled WGS sequence"/>
</dbReference>
<sequence>MRYGARLQEILTKLAKSLEHTEAEVVRVNNEKKALQGEADAVDRAVTRVAADSRAIEEEMLAALSDQTTAEKASGKTAADTIELRRKIRAEELSVVETENELAKLQVDILNTEAHNSRLAETLGLLDEELRDKGRTIEKYELEIKRRNDEIEKKTREIDILNRRYERIVEARGSGEETGPLEATIANLSREIETKATESRELQRRWIAFQQELVGLQNDNGGLTETLARLRAEHTVLFQKKRRLEQQLEGQEKAIKGLASGMGRLHVDLQRVNGLIASNAAARAALAEDNFNLEGRIMADLRAMEEEAARINSQIEEDLEAGRYRPAVEDPANVATELGRAQDKLSRVVSLLEGLKSSVPHLSGELDKVLCHVADVRA</sequence>
<evidence type="ECO:0000313" key="3">
    <source>
        <dbReference type="Proteomes" id="UP000075714"/>
    </source>
</evidence>
<dbReference type="AlphaFoldDB" id="A0A150GGM5"/>
<dbReference type="PANTHER" id="PTHR16275:SF8">
    <property type="entry name" value="COILED-COIL DOMAIN-CONTAINING PROTEIN 40"/>
    <property type="match status" value="1"/>
</dbReference>
<organism evidence="2 3">
    <name type="scientific">Gonium pectorale</name>
    <name type="common">Green alga</name>
    <dbReference type="NCBI Taxonomy" id="33097"/>
    <lineage>
        <taxon>Eukaryota</taxon>
        <taxon>Viridiplantae</taxon>
        <taxon>Chlorophyta</taxon>
        <taxon>core chlorophytes</taxon>
        <taxon>Chlorophyceae</taxon>
        <taxon>CS clade</taxon>
        <taxon>Chlamydomonadales</taxon>
        <taxon>Volvocaceae</taxon>
        <taxon>Gonium</taxon>
    </lineage>
</organism>
<accession>A0A150GGM5</accession>
<keyword evidence="1" id="KW-0175">Coiled coil</keyword>
<comment type="caution">
    <text evidence="2">The sequence shown here is derived from an EMBL/GenBank/DDBJ whole genome shotgun (WGS) entry which is preliminary data.</text>
</comment>
<feature type="coiled-coil region" evidence="1">
    <location>
        <begin position="11"/>
        <end position="38"/>
    </location>
</feature>
<keyword evidence="3" id="KW-1185">Reference proteome</keyword>
<gene>
    <name evidence="2" type="ORF">GPECTOR_24g277</name>
</gene>
<dbReference type="GO" id="GO:0035082">
    <property type="term" value="P:axoneme assembly"/>
    <property type="evidence" value="ECO:0007669"/>
    <property type="project" value="InterPro"/>
</dbReference>
<name>A0A150GGM5_GONPE</name>
<dbReference type="SUPFAM" id="SSF90257">
    <property type="entry name" value="Myosin rod fragments"/>
    <property type="match status" value="1"/>
</dbReference>
<feature type="coiled-coil region" evidence="1">
    <location>
        <begin position="88"/>
        <end position="261"/>
    </location>
</feature>
<dbReference type="EMBL" id="LSYV01000025">
    <property type="protein sequence ID" value="KXZ48987.1"/>
    <property type="molecule type" value="Genomic_DNA"/>
</dbReference>
<dbReference type="OrthoDB" id="188741at2759"/>
<dbReference type="STRING" id="33097.A0A150GGM5"/>
<proteinExistence type="predicted"/>
<dbReference type="GO" id="GO:0005737">
    <property type="term" value="C:cytoplasm"/>
    <property type="evidence" value="ECO:0007669"/>
    <property type="project" value="TreeGrafter"/>
</dbReference>
<reference evidence="3" key="1">
    <citation type="journal article" date="2016" name="Nat. Commun.">
        <title>The Gonium pectorale genome demonstrates co-option of cell cycle regulation during the evolution of multicellularity.</title>
        <authorList>
            <person name="Hanschen E.R."/>
            <person name="Marriage T.N."/>
            <person name="Ferris P.J."/>
            <person name="Hamaji T."/>
            <person name="Toyoda A."/>
            <person name="Fujiyama A."/>
            <person name="Neme R."/>
            <person name="Noguchi H."/>
            <person name="Minakuchi Y."/>
            <person name="Suzuki M."/>
            <person name="Kawai-Toyooka H."/>
            <person name="Smith D.R."/>
            <person name="Sparks H."/>
            <person name="Anderson J."/>
            <person name="Bakaric R."/>
            <person name="Luria V."/>
            <person name="Karger A."/>
            <person name="Kirschner M.W."/>
            <person name="Durand P.M."/>
            <person name="Michod R.E."/>
            <person name="Nozaki H."/>
            <person name="Olson B.J."/>
        </authorList>
    </citation>
    <scope>NUCLEOTIDE SEQUENCE [LARGE SCALE GENOMIC DNA]</scope>
    <source>
        <strain evidence="3">NIES-2863</strain>
    </source>
</reference>
<dbReference type="PANTHER" id="PTHR16275">
    <property type="entry name" value="COILED-COIL DOMAIN-CONTAINING PROTEIN 40"/>
    <property type="match status" value="1"/>
</dbReference>
<protein>
    <submittedName>
        <fullName evidence="2">Uncharacterized protein</fullName>
    </submittedName>
</protein>